<dbReference type="PRINTS" id="PR00723">
    <property type="entry name" value="SUBTILISIN"/>
</dbReference>
<evidence type="ECO:0000256" key="3">
    <source>
        <dbReference type="ARBA" id="ARBA00011073"/>
    </source>
</evidence>
<dbReference type="InterPro" id="IPR050131">
    <property type="entry name" value="Peptidase_S8_subtilisin-like"/>
</dbReference>
<evidence type="ECO:0000256" key="6">
    <source>
        <dbReference type="ARBA" id="ARBA00022801"/>
    </source>
</evidence>
<dbReference type="GO" id="GO:0005576">
    <property type="term" value="C:extracellular region"/>
    <property type="evidence" value="ECO:0007669"/>
    <property type="project" value="UniProtKB-SubCell"/>
</dbReference>
<keyword evidence="8" id="KW-0106">Calcium</keyword>
<dbReference type="InterPro" id="IPR022398">
    <property type="entry name" value="Peptidase_S8_His-AS"/>
</dbReference>
<evidence type="ECO:0000256" key="8">
    <source>
        <dbReference type="ARBA" id="ARBA00022837"/>
    </source>
</evidence>
<dbReference type="Gene3D" id="3.40.50.200">
    <property type="entry name" value="Peptidase S8/S53 domain"/>
    <property type="match status" value="1"/>
</dbReference>
<evidence type="ECO:0000313" key="14">
    <source>
        <dbReference type="Proteomes" id="UP000075591"/>
    </source>
</evidence>
<comment type="similarity">
    <text evidence="3 9 11">Belongs to the peptidase S8 family.</text>
</comment>
<organism evidence="13 14">
    <name type="scientific">Bacillus cereus</name>
    <dbReference type="NCBI Taxonomy" id="1396"/>
    <lineage>
        <taxon>Bacteria</taxon>
        <taxon>Bacillati</taxon>
        <taxon>Bacillota</taxon>
        <taxon>Bacilli</taxon>
        <taxon>Bacillales</taxon>
        <taxon>Bacillaceae</taxon>
        <taxon>Bacillus</taxon>
        <taxon>Bacillus cereus group</taxon>
    </lineage>
</organism>
<comment type="caution">
    <text evidence="13">The sequence shown here is derived from an EMBL/GenBank/DDBJ whole genome shotgun (WGS) entry which is preliminary data.</text>
</comment>
<evidence type="ECO:0000259" key="12">
    <source>
        <dbReference type="Pfam" id="PF00082"/>
    </source>
</evidence>
<dbReference type="PROSITE" id="PS00136">
    <property type="entry name" value="SUBTILASE_ASP"/>
    <property type="match status" value="1"/>
</dbReference>
<dbReference type="PANTHER" id="PTHR43806:SF11">
    <property type="entry name" value="CEREVISIN-RELATED"/>
    <property type="match status" value="1"/>
</dbReference>
<dbReference type="PATRIC" id="fig|1396.432.peg.4227"/>
<keyword evidence="5 9" id="KW-0645">Protease</keyword>
<feature type="domain" description="Peptidase S8/S53" evidence="12">
    <location>
        <begin position="132"/>
        <end position="439"/>
    </location>
</feature>
<dbReference type="PANTHER" id="PTHR43806">
    <property type="entry name" value="PEPTIDASE S8"/>
    <property type="match status" value="1"/>
</dbReference>
<evidence type="ECO:0000256" key="1">
    <source>
        <dbReference type="ARBA" id="ARBA00001913"/>
    </source>
</evidence>
<feature type="active site" description="Charge relay system" evidence="10 11">
    <location>
        <position position="140"/>
    </location>
</feature>
<dbReference type="SUPFAM" id="SSF52743">
    <property type="entry name" value="Subtilisin-like"/>
    <property type="match status" value="1"/>
</dbReference>
<sequence length="459" mass="50952">MKLLKYSLFIFLFFVPINIINTSASDVDSEFYTILLREKGDYENFQKAVHENNIEIVYSVQEIGMVQVKANENSMKKLGVSSFIKTYGKSIRTVKSNFDYQLSIEENKTNTQWDMDKVTNNGESYKIFSGTKNVSVAIIDSGLDIEHPDLKNNVLYGSKNFVPVGGFRGEELNENGERDRIDDLLGHGTEVAGQVAANGLIKGVAPGVGIKAYRVFGEREAETIWIIKAIVEAAKDDSDVINLSLGDYLLEGEYILNGKKTASDLPEIEGYKRAIKFADGLGSVVVAAAGNEGLNIRDQNQMNDFFKKHLEIYGLGDISFKGVVRDIPADLPGVVSVSSIGNENTLSVFTNYGNRFTDIVAPGGDNKLLNQYGGEVWYKNKMYEREHVLTTAPNGEYVYQFGNSVAAPKVSGALALIIDKQNLRNRPNESIRYLYKYGVDKEENHFGNGILNVYKIVSS</sequence>
<evidence type="ECO:0000256" key="5">
    <source>
        <dbReference type="ARBA" id="ARBA00022670"/>
    </source>
</evidence>
<evidence type="ECO:0000256" key="2">
    <source>
        <dbReference type="ARBA" id="ARBA00004613"/>
    </source>
</evidence>
<dbReference type="RefSeq" id="WP_046946975.1">
    <property type="nucleotide sequence ID" value="NZ_JARPVK010000011.1"/>
</dbReference>
<dbReference type="PROSITE" id="PS00137">
    <property type="entry name" value="SUBTILASE_HIS"/>
    <property type="match status" value="1"/>
</dbReference>
<feature type="active site" description="Charge relay system" evidence="10 11">
    <location>
        <position position="187"/>
    </location>
</feature>
<protein>
    <recommendedName>
        <fullName evidence="9">Leader peptide-processing serine protease</fullName>
        <ecNumber evidence="9">3.4.21.-</ecNumber>
    </recommendedName>
</protein>
<evidence type="ECO:0000313" key="13">
    <source>
        <dbReference type="EMBL" id="KXX99588.1"/>
    </source>
</evidence>
<proteinExistence type="inferred from homology"/>
<dbReference type="PRINTS" id="PR01779">
    <property type="entry name" value="LANTIPROCESS"/>
</dbReference>
<dbReference type="InterPro" id="IPR008357">
    <property type="entry name" value="Lanit_process"/>
</dbReference>
<evidence type="ECO:0000256" key="10">
    <source>
        <dbReference type="PIRSR" id="PIRSR037875-50"/>
    </source>
</evidence>
<dbReference type="EC" id="3.4.21.-" evidence="9"/>
<keyword evidence="9" id="KW-0732">Signal</keyword>
<dbReference type="PIRSF" id="PIRSF037875">
    <property type="entry name" value="Peptidase_S8_lp"/>
    <property type="match status" value="1"/>
</dbReference>
<evidence type="ECO:0000256" key="9">
    <source>
        <dbReference type="PIRNR" id="PIRNR037875"/>
    </source>
</evidence>
<dbReference type="InterPro" id="IPR023827">
    <property type="entry name" value="Peptidase_S8_Asp-AS"/>
</dbReference>
<comment type="pathway">
    <text evidence="9">Antibiotic biosynthesis.</text>
</comment>
<keyword evidence="7 9" id="KW-0720">Serine protease</keyword>
<dbReference type="AlphaFoldDB" id="A0A150B6T7"/>
<dbReference type="InterPro" id="IPR036852">
    <property type="entry name" value="Peptidase_S8/S53_dom_sf"/>
</dbReference>
<dbReference type="EMBL" id="LOMT01000057">
    <property type="protein sequence ID" value="KXX99588.1"/>
    <property type="molecule type" value="Genomic_DNA"/>
</dbReference>
<evidence type="ECO:0000256" key="4">
    <source>
        <dbReference type="ARBA" id="ARBA00022525"/>
    </source>
</evidence>
<dbReference type="CDD" id="cd07482">
    <property type="entry name" value="Peptidases_S8_Lantibiotic_specific_protease"/>
    <property type="match status" value="1"/>
</dbReference>
<dbReference type="GO" id="GO:0006508">
    <property type="term" value="P:proteolysis"/>
    <property type="evidence" value="ECO:0007669"/>
    <property type="project" value="UniProtKB-KW"/>
</dbReference>
<feature type="active site" description="Charge relay system" evidence="10 11">
    <location>
        <position position="404"/>
    </location>
</feature>
<dbReference type="PROSITE" id="PS51892">
    <property type="entry name" value="SUBTILASE"/>
    <property type="match status" value="1"/>
</dbReference>
<comment type="cofactor">
    <cofactor evidence="1">
        <name>Ca(2+)</name>
        <dbReference type="ChEBI" id="CHEBI:29108"/>
    </cofactor>
</comment>
<keyword evidence="6 9" id="KW-0378">Hydrolase</keyword>
<dbReference type="Proteomes" id="UP000075591">
    <property type="component" value="Unassembled WGS sequence"/>
</dbReference>
<gene>
    <name evidence="13" type="ORF">AT274_08105</name>
</gene>
<evidence type="ECO:0000256" key="7">
    <source>
        <dbReference type="ARBA" id="ARBA00022825"/>
    </source>
</evidence>
<name>A0A150B6T7_BACCE</name>
<dbReference type="GO" id="GO:0004252">
    <property type="term" value="F:serine-type endopeptidase activity"/>
    <property type="evidence" value="ECO:0007669"/>
    <property type="project" value="UniProtKB-UniRule"/>
</dbReference>
<comment type="subcellular location">
    <subcellularLocation>
        <location evidence="2">Secreted</location>
    </subcellularLocation>
</comment>
<evidence type="ECO:0000256" key="11">
    <source>
        <dbReference type="PROSITE-ProRule" id="PRU01240"/>
    </source>
</evidence>
<keyword evidence="4" id="KW-0964">Secreted</keyword>
<reference evidence="13 14" key="1">
    <citation type="submission" date="2015-12" db="EMBL/GenBank/DDBJ databases">
        <title>Bacillus cereus Group isolate.</title>
        <authorList>
            <person name="Kovac J."/>
        </authorList>
    </citation>
    <scope>NUCLEOTIDE SEQUENCE [LARGE SCALE GENOMIC DNA]</scope>
    <source>
        <strain evidence="13 14">FSL W8-0275</strain>
    </source>
</reference>
<dbReference type="InterPro" id="IPR015500">
    <property type="entry name" value="Peptidase_S8_subtilisin-rel"/>
</dbReference>
<accession>A0A150B6T7</accession>
<dbReference type="InterPro" id="IPR000209">
    <property type="entry name" value="Peptidase_S8/S53_dom"/>
</dbReference>
<keyword evidence="9" id="KW-0865">Zymogen</keyword>
<dbReference type="Pfam" id="PF00082">
    <property type="entry name" value="Peptidase_S8"/>
    <property type="match status" value="1"/>
</dbReference>